<dbReference type="RefSeq" id="WP_202012093.1">
    <property type="nucleotide sequence ID" value="NZ_JAERRB010000006.1"/>
</dbReference>
<name>A0ABS1KXQ8_9BACT</name>
<keyword evidence="2" id="KW-1185">Reference proteome</keyword>
<evidence type="ECO:0000313" key="1">
    <source>
        <dbReference type="EMBL" id="MBL0743091.1"/>
    </source>
</evidence>
<evidence type="ECO:0000313" key="2">
    <source>
        <dbReference type="Proteomes" id="UP000613030"/>
    </source>
</evidence>
<accession>A0ABS1KXQ8</accession>
<reference evidence="1 2" key="1">
    <citation type="submission" date="2021-01" db="EMBL/GenBank/DDBJ databases">
        <title>Chryseolinea sp. Jin1 Genome sequencing and assembly.</title>
        <authorList>
            <person name="Kim I."/>
        </authorList>
    </citation>
    <scope>NUCLEOTIDE SEQUENCE [LARGE SCALE GENOMIC DNA]</scope>
    <source>
        <strain evidence="1 2">Jin1</strain>
    </source>
</reference>
<gene>
    <name evidence="1" type="ORF">JI741_17810</name>
</gene>
<comment type="caution">
    <text evidence="1">The sequence shown here is derived from an EMBL/GenBank/DDBJ whole genome shotgun (WGS) entry which is preliminary data.</text>
</comment>
<organism evidence="1 2">
    <name type="scientific">Chryseolinea lacunae</name>
    <dbReference type="NCBI Taxonomy" id="2801331"/>
    <lineage>
        <taxon>Bacteria</taxon>
        <taxon>Pseudomonadati</taxon>
        <taxon>Bacteroidota</taxon>
        <taxon>Cytophagia</taxon>
        <taxon>Cytophagales</taxon>
        <taxon>Fulvivirgaceae</taxon>
        <taxon>Chryseolinea</taxon>
    </lineage>
</organism>
<evidence type="ECO:0008006" key="3">
    <source>
        <dbReference type="Google" id="ProtNLM"/>
    </source>
</evidence>
<dbReference type="Proteomes" id="UP000613030">
    <property type="component" value="Unassembled WGS sequence"/>
</dbReference>
<sequence>MFPKDDKRRLYQLIDMFLAKQITASVFCDEFYCSYDLEIDYDTLSPLEYSAFSELEKVSSRFSQFNEDLGKYPGVYYNNEELKQKIFETKEKLKDERLL</sequence>
<proteinExistence type="predicted"/>
<protein>
    <recommendedName>
        <fullName evidence="3">Magnesium and cobalt transport protein CorA</fullName>
    </recommendedName>
</protein>
<dbReference type="EMBL" id="JAERRB010000006">
    <property type="protein sequence ID" value="MBL0743091.1"/>
    <property type="molecule type" value="Genomic_DNA"/>
</dbReference>